<proteinExistence type="predicted"/>
<gene>
    <name evidence="3" type="ORF">GCM10010502_22330</name>
</gene>
<dbReference type="InterPro" id="IPR027843">
    <property type="entry name" value="DUF4440"/>
</dbReference>
<evidence type="ECO:0000259" key="2">
    <source>
        <dbReference type="Pfam" id="PF14534"/>
    </source>
</evidence>
<dbReference type="Pfam" id="PF14534">
    <property type="entry name" value="DUF4440"/>
    <property type="match status" value="1"/>
</dbReference>
<sequence>MIGMTEKTFNEITDGTADGTTGRITDGTTDEPTGAREVRAIREVVAVVERTQRAKDPDGFLALFRPDSLWTTAHGRVLVGFDAIAAFTREALPRADWDGEVTYEVAHVQFLRPDVAAVKVRQVYHGPGGDSEGTPLYLMSRDEDGRWLLHVGQNTAVQAG</sequence>
<feature type="compositionally biased region" description="Low complexity" evidence="1">
    <location>
        <begin position="13"/>
        <end position="27"/>
    </location>
</feature>
<protein>
    <recommendedName>
        <fullName evidence="2">DUF4440 domain-containing protein</fullName>
    </recommendedName>
</protein>
<organism evidence="3 4">
    <name type="scientific">Kitasatospora aureofaciens</name>
    <name type="common">Streptomyces aureofaciens</name>
    <dbReference type="NCBI Taxonomy" id="1894"/>
    <lineage>
        <taxon>Bacteria</taxon>
        <taxon>Bacillati</taxon>
        <taxon>Actinomycetota</taxon>
        <taxon>Actinomycetes</taxon>
        <taxon>Kitasatosporales</taxon>
        <taxon>Streptomycetaceae</taxon>
        <taxon>Kitasatospora</taxon>
    </lineage>
</organism>
<feature type="region of interest" description="Disordered" evidence="1">
    <location>
        <begin position="1"/>
        <end position="33"/>
    </location>
</feature>
<dbReference type="NCBIfam" id="TIGR02246">
    <property type="entry name" value="SgcJ/EcaC family oxidoreductase"/>
    <property type="match status" value="1"/>
</dbReference>
<evidence type="ECO:0000256" key="1">
    <source>
        <dbReference type="SAM" id="MobiDB-lite"/>
    </source>
</evidence>
<dbReference type="InterPro" id="IPR011944">
    <property type="entry name" value="Steroid_delta5-4_isomerase"/>
</dbReference>
<evidence type="ECO:0000313" key="4">
    <source>
        <dbReference type="Proteomes" id="UP000610124"/>
    </source>
</evidence>
<dbReference type="Gene3D" id="3.10.450.50">
    <property type="match status" value="1"/>
</dbReference>
<dbReference type="SUPFAM" id="SSF54427">
    <property type="entry name" value="NTF2-like"/>
    <property type="match status" value="1"/>
</dbReference>
<evidence type="ECO:0000313" key="3">
    <source>
        <dbReference type="EMBL" id="GGU70367.1"/>
    </source>
</evidence>
<reference evidence="3" key="2">
    <citation type="submission" date="2020-09" db="EMBL/GenBank/DDBJ databases">
        <authorList>
            <person name="Sun Q."/>
            <person name="Ohkuma M."/>
        </authorList>
    </citation>
    <scope>NUCLEOTIDE SEQUENCE</scope>
    <source>
        <strain evidence="3">JCM 4434</strain>
    </source>
</reference>
<dbReference type="InterPro" id="IPR032710">
    <property type="entry name" value="NTF2-like_dom_sf"/>
</dbReference>
<name>A0A8H9HKM2_KITAU</name>
<feature type="domain" description="DUF4440" evidence="2">
    <location>
        <begin position="41"/>
        <end position="149"/>
    </location>
</feature>
<accession>A0A8H9HKM2</accession>
<comment type="caution">
    <text evidence="3">The sequence shown here is derived from an EMBL/GenBank/DDBJ whole genome shotgun (WGS) entry which is preliminary data.</text>
</comment>
<reference evidence="3" key="1">
    <citation type="journal article" date="2014" name="Int. J. Syst. Evol. Microbiol.">
        <title>Complete genome sequence of Corynebacterium casei LMG S-19264T (=DSM 44701T), isolated from a smear-ripened cheese.</title>
        <authorList>
            <consortium name="US DOE Joint Genome Institute (JGI-PGF)"/>
            <person name="Walter F."/>
            <person name="Albersmeier A."/>
            <person name="Kalinowski J."/>
            <person name="Ruckert C."/>
        </authorList>
    </citation>
    <scope>NUCLEOTIDE SEQUENCE</scope>
    <source>
        <strain evidence="3">JCM 4434</strain>
    </source>
</reference>
<dbReference type="EMBL" id="BMUB01000004">
    <property type="protein sequence ID" value="GGU70367.1"/>
    <property type="molecule type" value="Genomic_DNA"/>
</dbReference>
<dbReference type="Proteomes" id="UP000610124">
    <property type="component" value="Unassembled WGS sequence"/>
</dbReference>
<dbReference type="AlphaFoldDB" id="A0A8H9HKM2"/>